<evidence type="ECO:0000256" key="1">
    <source>
        <dbReference type="ARBA" id="ARBA00022679"/>
    </source>
</evidence>
<dbReference type="InterPro" id="IPR050832">
    <property type="entry name" value="Bact_Acetyltransf"/>
</dbReference>
<reference evidence="4 5" key="1">
    <citation type="journal article" date="2018" name="Nat. Biotechnol.">
        <title>A standardized bacterial taxonomy based on genome phylogeny substantially revises the tree of life.</title>
        <authorList>
            <person name="Parks D.H."/>
            <person name="Chuvochina M."/>
            <person name="Waite D.W."/>
            <person name="Rinke C."/>
            <person name="Skarshewski A."/>
            <person name="Chaumeil P.A."/>
            <person name="Hugenholtz P."/>
        </authorList>
    </citation>
    <scope>NUCLEOTIDE SEQUENCE [LARGE SCALE GENOMIC DNA]</scope>
    <source>
        <strain evidence="4">UBA8733</strain>
    </source>
</reference>
<dbReference type="Proteomes" id="UP000259610">
    <property type="component" value="Unassembled WGS sequence"/>
</dbReference>
<accession>A0A3B9GX70</accession>
<feature type="domain" description="N-acetyltransferase" evidence="3">
    <location>
        <begin position="16"/>
        <end position="174"/>
    </location>
</feature>
<dbReference type="SUPFAM" id="SSF55729">
    <property type="entry name" value="Acyl-CoA N-acyltransferases (Nat)"/>
    <property type="match status" value="1"/>
</dbReference>
<gene>
    <name evidence="4" type="ORF">DCG58_07730</name>
</gene>
<dbReference type="Pfam" id="PF00583">
    <property type="entry name" value="Acetyltransf_1"/>
    <property type="match status" value="1"/>
</dbReference>
<dbReference type="InterPro" id="IPR000182">
    <property type="entry name" value="GNAT_dom"/>
</dbReference>
<dbReference type="PANTHER" id="PTHR43877">
    <property type="entry name" value="AMINOALKYLPHOSPHONATE N-ACETYLTRANSFERASE-RELATED-RELATED"/>
    <property type="match status" value="1"/>
</dbReference>
<keyword evidence="1" id="KW-0808">Transferase</keyword>
<sequence length="175" mass="18935">MSHSIPPLKGAFPAGVSLRNTWRPGDADLIVDLHRRGYASEGDRFGPSFPAYVRKTVEEAGLDAPGHDSRVWFAERAGETLGCAAMIDRHGRGQLRWVVLLPAARGLGLGKAMLRSAMDHASAQGWPEVFLETTDGLHASMQLYLANGFSVTSNTEVELWDGPGKLIVLTIMLPA</sequence>
<dbReference type="RefSeq" id="WP_272987988.1">
    <property type="nucleotide sequence ID" value="NZ_CAJQMV010000122.1"/>
</dbReference>
<name>A0A3B9GX70_9PROT</name>
<keyword evidence="2" id="KW-0012">Acyltransferase</keyword>
<dbReference type="AlphaFoldDB" id="A0A3B9GX70"/>
<evidence type="ECO:0000259" key="3">
    <source>
        <dbReference type="PROSITE" id="PS51186"/>
    </source>
</evidence>
<dbReference type="CDD" id="cd04301">
    <property type="entry name" value="NAT_SF"/>
    <property type="match status" value="1"/>
</dbReference>
<protein>
    <recommendedName>
        <fullName evidence="3">N-acetyltransferase domain-containing protein</fullName>
    </recommendedName>
</protein>
<proteinExistence type="predicted"/>
<dbReference type="Gene3D" id="3.40.630.30">
    <property type="match status" value="1"/>
</dbReference>
<evidence type="ECO:0000313" key="5">
    <source>
        <dbReference type="Proteomes" id="UP000259610"/>
    </source>
</evidence>
<dbReference type="EMBL" id="DMAN01000167">
    <property type="protein sequence ID" value="HAE27033.1"/>
    <property type="molecule type" value="Genomic_DNA"/>
</dbReference>
<dbReference type="InterPro" id="IPR016181">
    <property type="entry name" value="Acyl_CoA_acyltransferase"/>
</dbReference>
<evidence type="ECO:0000313" key="4">
    <source>
        <dbReference type="EMBL" id="HAE27033.1"/>
    </source>
</evidence>
<evidence type="ECO:0000256" key="2">
    <source>
        <dbReference type="ARBA" id="ARBA00023315"/>
    </source>
</evidence>
<organism evidence="4 5">
    <name type="scientific">Hyphomonas adhaerens</name>
    <dbReference type="NCBI Taxonomy" id="81029"/>
    <lineage>
        <taxon>Bacteria</taxon>
        <taxon>Pseudomonadati</taxon>
        <taxon>Pseudomonadota</taxon>
        <taxon>Alphaproteobacteria</taxon>
        <taxon>Hyphomonadales</taxon>
        <taxon>Hyphomonadaceae</taxon>
        <taxon>Hyphomonas</taxon>
    </lineage>
</organism>
<dbReference type="GO" id="GO:0016747">
    <property type="term" value="F:acyltransferase activity, transferring groups other than amino-acyl groups"/>
    <property type="evidence" value="ECO:0007669"/>
    <property type="project" value="InterPro"/>
</dbReference>
<dbReference type="PROSITE" id="PS51186">
    <property type="entry name" value="GNAT"/>
    <property type="match status" value="1"/>
</dbReference>
<comment type="caution">
    <text evidence="4">The sequence shown here is derived from an EMBL/GenBank/DDBJ whole genome shotgun (WGS) entry which is preliminary data.</text>
</comment>